<evidence type="ECO:0000313" key="3">
    <source>
        <dbReference type="Proteomes" id="UP001107960"/>
    </source>
</evidence>
<reference evidence="2" key="1">
    <citation type="submission" date="2021-11" db="EMBL/GenBank/DDBJ databases">
        <title>Description of novel Chryseobacterium species.</title>
        <authorList>
            <person name="Saticioglu I.B."/>
            <person name="Ay H."/>
            <person name="Altun S."/>
            <person name="Duman M."/>
        </authorList>
    </citation>
    <scope>NUCLEOTIDE SEQUENCE</scope>
    <source>
        <strain evidence="2">C-39</strain>
    </source>
</reference>
<sequence>MYDGAGGNGADTYKGQEAYDVLQNFLNPPDDHFNQFGQYLYTDNKTTNNIVIDFQNPITGNLNTSPWLSKLITDVDFGISNNIVMLNNIIMHYASKVGISKSSFLNGEVSTYNVFDMKFHGATLDTYGKTTTNGGTHAMQYVRGALVIPIMHISKNGNITIDFTNGKIDPLLEDKYNFMSVLTHERNHQLFPNYTELQIYFKQIQTPIFQKTTKDFKEHIKTSIQYYENK</sequence>
<evidence type="ECO:0000259" key="1">
    <source>
        <dbReference type="Pfam" id="PF15638"/>
    </source>
</evidence>
<protein>
    <recommendedName>
        <fullName evidence="1">Tox-MPTase2 domain-containing protein</fullName>
    </recommendedName>
</protein>
<dbReference type="Pfam" id="PF15638">
    <property type="entry name" value="Tox-MPTase2"/>
    <property type="match status" value="1"/>
</dbReference>
<evidence type="ECO:0000313" key="2">
    <source>
        <dbReference type="EMBL" id="MCC9036520.1"/>
    </source>
</evidence>
<dbReference type="EMBL" id="JAJJML010000001">
    <property type="protein sequence ID" value="MCC9036520.1"/>
    <property type="molecule type" value="Genomic_DNA"/>
</dbReference>
<dbReference type="Proteomes" id="UP001107960">
    <property type="component" value="Unassembled WGS sequence"/>
</dbReference>
<proteinExistence type="predicted"/>
<feature type="domain" description="Tox-MPTase2" evidence="1">
    <location>
        <begin position="31"/>
        <end position="226"/>
    </location>
</feature>
<organism evidence="2 3">
    <name type="scientific">Chryseobacterium muglaense</name>
    <dbReference type="NCBI Taxonomy" id="2893752"/>
    <lineage>
        <taxon>Bacteria</taxon>
        <taxon>Pseudomonadati</taxon>
        <taxon>Bacteroidota</taxon>
        <taxon>Flavobacteriia</taxon>
        <taxon>Flavobacteriales</taxon>
        <taxon>Weeksellaceae</taxon>
        <taxon>Chryseobacterium group</taxon>
        <taxon>Chryseobacterium</taxon>
    </lineage>
</organism>
<name>A0A9Q3YX86_9FLAO</name>
<dbReference type="AlphaFoldDB" id="A0A9Q3YX86"/>
<gene>
    <name evidence="2" type="ORF">LNP80_20110</name>
</gene>
<comment type="caution">
    <text evidence="2">The sequence shown here is derived from an EMBL/GenBank/DDBJ whole genome shotgun (WGS) entry which is preliminary data.</text>
</comment>
<dbReference type="InterPro" id="IPR028914">
    <property type="entry name" value="Tox-MPTase2_dom"/>
</dbReference>
<accession>A0A9Q3YX86</accession>